<keyword evidence="1" id="KW-0732">Signal</keyword>
<protein>
    <recommendedName>
        <fullName evidence="2">ASP external chaperone domain-containing protein</fullName>
    </recommendedName>
</protein>
<evidence type="ECO:0000259" key="2">
    <source>
        <dbReference type="Pfam" id="PF18492"/>
    </source>
</evidence>
<keyword evidence="4" id="KW-1185">Reference proteome</keyword>
<dbReference type="InterPro" id="IPR040536">
    <property type="entry name" value="ASPCH"/>
</dbReference>
<evidence type="ECO:0000313" key="3">
    <source>
        <dbReference type="EMBL" id="USD19656.1"/>
    </source>
</evidence>
<name>A0ABY4V8C3_9GAMM</name>
<evidence type="ECO:0000313" key="4">
    <source>
        <dbReference type="Proteomes" id="UP001055658"/>
    </source>
</evidence>
<proteinExistence type="predicted"/>
<feature type="domain" description="ASP external chaperone" evidence="2">
    <location>
        <begin position="89"/>
        <end position="177"/>
    </location>
</feature>
<accession>A0ABY4V8C3</accession>
<feature type="chain" id="PRO_5046525521" description="ASP external chaperone domain-containing protein" evidence="1">
    <location>
        <begin position="22"/>
        <end position="183"/>
    </location>
</feature>
<dbReference type="RefSeq" id="WP_252081755.1">
    <property type="nucleotide sequence ID" value="NZ_CP092418.1"/>
</dbReference>
<sequence length="183" mass="19191">MKLNKLLILTAALCVSGMAQASSIDSMDKKNIGTKPLKTLAAATTDSAELGIFKVERSLTSVPSSIAAPEHIVAKKGEVAIVNIGDDSAKDIVGKGTIVRNTITKELTTLTGNVTVLLSKNVTASEVAEATGMKVLSVFPGTDIAILKIKEGNDLLEAFNAIKQSGLTIESRVEVTETMHKAQ</sequence>
<feature type="signal peptide" evidence="1">
    <location>
        <begin position="1"/>
        <end position="21"/>
    </location>
</feature>
<gene>
    <name evidence="3" type="ORF">MJO52_11230</name>
</gene>
<dbReference type="Pfam" id="PF18492">
    <property type="entry name" value="ORF_2_N"/>
    <property type="match status" value="1"/>
</dbReference>
<organism evidence="3 4">
    <name type="scientific">Microbulbifer variabilis</name>
    <dbReference type="NCBI Taxonomy" id="266805"/>
    <lineage>
        <taxon>Bacteria</taxon>
        <taxon>Pseudomonadati</taxon>
        <taxon>Pseudomonadota</taxon>
        <taxon>Gammaproteobacteria</taxon>
        <taxon>Cellvibrionales</taxon>
        <taxon>Microbulbiferaceae</taxon>
        <taxon>Microbulbifer</taxon>
    </lineage>
</organism>
<reference evidence="3" key="1">
    <citation type="submission" date="2022-02" db="EMBL/GenBank/DDBJ databases">
        <title>Coral-associated bacteria.</title>
        <authorList>
            <person name="Tang K."/>
            <person name="Wang X."/>
        </authorList>
    </citation>
    <scope>NUCLEOTIDE SEQUENCE</scope>
    <source>
        <strain evidence="3">SCSIO 43006</strain>
    </source>
</reference>
<dbReference type="EMBL" id="CP092418">
    <property type="protein sequence ID" value="USD19656.1"/>
    <property type="molecule type" value="Genomic_DNA"/>
</dbReference>
<dbReference type="Proteomes" id="UP001055658">
    <property type="component" value="Chromosome"/>
</dbReference>
<evidence type="ECO:0000256" key="1">
    <source>
        <dbReference type="SAM" id="SignalP"/>
    </source>
</evidence>